<evidence type="ECO:0000256" key="1">
    <source>
        <dbReference type="ARBA" id="ARBA00001946"/>
    </source>
</evidence>
<dbReference type="UniPathway" id="UPA00999">
    <property type="reaction ID" value="UER00351"/>
</dbReference>
<reference evidence="11 12" key="1">
    <citation type="submission" date="2018-10" db="EMBL/GenBank/DDBJ databases">
        <title>Genomic Encyclopedia of Archaeal and Bacterial Type Strains, Phase II (KMG-II): from individual species to whole genera.</title>
        <authorList>
            <person name="Goeker M."/>
        </authorList>
    </citation>
    <scope>NUCLEOTIDE SEQUENCE [LARGE SCALE GENOMIC DNA]</scope>
    <source>
        <strain evidence="11 12">VM1</strain>
    </source>
</reference>
<evidence type="ECO:0000313" key="11">
    <source>
        <dbReference type="EMBL" id="RMA97809.1"/>
    </source>
</evidence>
<keyword evidence="6" id="KW-0547">Nucleotide-binding</keyword>
<evidence type="ECO:0000256" key="3">
    <source>
        <dbReference type="ARBA" id="ARBA00011738"/>
    </source>
</evidence>
<dbReference type="Pfam" id="PF03744">
    <property type="entry name" value="BioW"/>
    <property type="match status" value="1"/>
</dbReference>
<organism evidence="11 12">
    <name type="scientific">Hydrogenothermus marinus</name>
    <dbReference type="NCBI Taxonomy" id="133270"/>
    <lineage>
        <taxon>Bacteria</taxon>
        <taxon>Pseudomonadati</taxon>
        <taxon>Aquificota</taxon>
        <taxon>Aquificia</taxon>
        <taxon>Aquificales</taxon>
        <taxon>Hydrogenothermaceae</taxon>
        <taxon>Hydrogenothermus</taxon>
    </lineage>
</organism>
<evidence type="ECO:0000256" key="9">
    <source>
        <dbReference type="ARBA" id="ARBA00022842"/>
    </source>
</evidence>
<keyword evidence="5 11" id="KW-0436">Ligase</keyword>
<keyword evidence="7" id="KW-0093">Biotin biosynthesis</keyword>
<dbReference type="GO" id="GO:0009102">
    <property type="term" value="P:biotin biosynthetic process"/>
    <property type="evidence" value="ECO:0007669"/>
    <property type="project" value="UniProtKB-KW"/>
</dbReference>
<comment type="catalytic activity">
    <reaction evidence="10">
        <text>heptanedioate + ATP + CoA = 6-carboxyhexanoyl-CoA + AMP + diphosphate</text>
        <dbReference type="Rhea" id="RHEA:14781"/>
        <dbReference type="ChEBI" id="CHEBI:30616"/>
        <dbReference type="ChEBI" id="CHEBI:33019"/>
        <dbReference type="ChEBI" id="CHEBI:36165"/>
        <dbReference type="ChEBI" id="CHEBI:57287"/>
        <dbReference type="ChEBI" id="CHEBI:57360"/>
        <dbReference type="ChEBI" id="CHEBI:456215"/>
        <dbReference type="EC" id="6.2.1.14"/>
    </reaction>
</comment>
<dbReference type="Proteomes" id="UP000280842">
    <property type="component" value="Unassembled WGS sequence"/>
</dbReference>
<evidence type="ECO:0000256" key="6">
    <source>
        <dbReference type="ARBA" id="ARBA00022741"/>
    </source>
</evidence>
<keyword evidence="9" id="KW-0460">Magnesium</keyword>
<dbReference type="AlphaFoldDB" id="A0A3M0BNE2"/>
<comment type="caution">
    <text evidence="11">The sequence shown here is derived from an EMBL/GenBank/DDBJ whole genome shotgun (WGS) entry which is preliminary data.</text>
</comment>
<protein>
    <recommendedName>
        <fullName evidence="4">6-carboxyhexanoate--CoA ligase</fullName>
        <ecNumber evidence="4">6.2.1.14</ecNumber>
    </recommendedName>
</protein>
<evidence type="ECO:0000256" key="7">
    <source>
        <dbReference type="ARBA" id="ARBA00022756"/>
    </source>
</evidence>
<comment type="cofactor">
    <cofactor evidence="1">
        <name>Mg(2+)</name>
        <dbReference type="ChEBI" id="CHEBI:18420"/>
    </cofactor>
</comment>
<keyword evidence="8" id="KW-0067">ATP-binding</keyword>
<comment type="pathway">
    <text evidence="2">Metabolic intermediate metabolism; pimeloyl-CoA biosynthesis; pimeloyl-CoA from pimelate: step 1/1.</text>
</comment>
<dbReference type="GO" id="GO:0042410">
    <property type="term" value="F:6-carboxyhexanoate-CoA ligase activity"/>
    <property type="evidence" value="ECO:0007669"/>
    <property type="project" value="UniProtKB-EC"/>
</dbReference>
<evidence type="ECO:0000256" key="4">
    <source>
        <dbReference type="ARBA" id="ARBA00012984"/>
    </source>
</evidence>
<gene>
    <name evidence="11" type="ORF">CLV39_0438</name>
</gene>
<dbReference type="EC" id="6.2.1.14" evidence="4"/>
<dbReference type="OrthoDB" id="9792985at2"/>
<dbReference type="GO" id="GO:0005524">
    <property type="term" value="F:ATP binding"/>
    <property type="evidence" value="ECO:0007669"/>
    <property type="project" value="UniProtKB-KW"/>
</dbReference>
<accession>A0A3M0BNE2</accession>
<dbReference type="EMBL" id="REFO01000010">
    <property type="protein sequence ID" value="RMA97809.1"/>
    <property type="molecule type" value="Genomic_DNA"/>
</dbReference>
<proteinExistence type="predicted"/>
<evidence type="ECO:0000313" key="12">
    <source>
        <dbReference type="Proteomes" id="UP000280842"/>
    </source>
</evidence>
<dbReference type="NCBIfam" id="NF002360">
    <property type="entry name" value="PRK01322.1"/>
    <property type="match status" value="1"/>
</dbReference>
<sequence>MDLYSIKVRASKENKHISGSERIVSKENIPNVVKQLLERQQNKDFDFSNIKIEKLKQEPIYIEKSLKIVQFKYENYKKSLKKAIDILSKELKKDENWIKSYIELLYKGAGENGENLKGAMIIDLNGNRLDEKGIRTVLVDFVDREKITEKLEKNGFTKRTVDALALTTKNLNYPNIVAEFCISDDSDYTIGYVSTKKYYYRFIPLKEYQLDKGGRIYFVKNDTNKEKLIKYLRETPVLIKDVDL</sequence>
<evidence type="ECO:0000256" key="10">
    <source>
        <dbReference type="ARBA" id="ARBA00049553"/>
    </source>
</evidence>
<name>A0A3M0BNE2_9AQUI</name>
<evidence type="ECO:0000256" key="5">
    <source>
        <dbReference type="ARBA" id="ARBA00022598"/>
    </source>
</evidence>
<evidence type="ECO:0000256" key="8">
    <source>
        <dbReference type="ARBA" id="ARBA00022840"/>
    </source>
</evidence>
<evidence type="ECO:0000256" key="2">
    <source>
        <dbReference type="ARBA" id="ARBA00005075"/>
    </source>
</evidence>
<dbReference type="RefSeq" id="WP_121922573.1">
    <property type="nucleotide sequence ID" value="NZ_REFO01000010.1"/>
</dbReference>
<comment type="subunit">
    <text evidence="3">Homodimer.</text>
</comment>
<keyword evidence="12" id="KW-1185">Reference proteome</keyword>
<dbReference type="InterPro" id="IPR005499">
    <property type="entry name" value="BioW"/>
</dbReference>